<evidence type="ECO:0000313" key="1">
    <source>
        <dbReference type="EMBL" id="MFC5472444.1"/>
    </source>
</evidence>
<dbReference type="InterPro" id="IPR029044">
    <property type="entry name" value="Nucleotide-diphossugar_trans"/>
</dbReference>
<dbReference type="PANTHER" id="PTHR34496:SF10">
    <property type="entry name" value="GLCNAC TRANSFERASE"/>
    <property type="match status" value="1"/>
</dbReference>
<organism evidence="1 2">
    <name type="scientific">Paraherbaspirillum soli</name>
    <dbReference type="NCBI Taxonomy" id="631222"/>
    <lineage>
        <taxon>Bacteria</taxon>
        <taxon>Pseudomonadati</taxon>
        <taxon>Pseudomonadota</taxon>
        <taxon>Betaproteobacteria</taxon>
        <taxon>Burkholderiales</taxon>
        <taxon>Oxalobacteraceae</taxon>
        <taxon>Paraherbaspirillum</taxon>
    </lineage>
</organism>
<comment type="caution">
    <text evidence="1">The sequence shown here is derived from an EMBL/GenBank/DDBJ whole genome shotgun (WGS) entry which is preliminary data.</text>
</comment>
<evidence type="ECO:0000313" key="2">
    <source>
        <dbReference type="Proteomes" id="UP001596045"/>
    </source>
</evidence>
<dbReference type="Proteomes" id="UP001596045">
    <property type="component" value="Unassembled WGS sequence"/>
</dbReference>
<name>A0ABW0M2U1_9BURK</name>
<dbReference type="PANTHER" id="PTHR34496">
    <property type="entry name" value="GLCNAC TRANSFERASE-RELATED"/>
    <property type="match status" value="1"/>
</dbReference>
<proteinExistence type="predicted"/>
<dbReference type="SUPFAM" id="SSF53448">
    <property type="entry name" value="Nucleotide-diphospho-sugar transferases"/>
    <property type="match status" value="1"/>
</dbReference>
<dbReference type="InterPro" id="IPR021067">
    <property type="entry name" value="Glycosyltransferase"/>
</dbReference>
<keyword evidence="2" id="KW-1185">Reference proteome</keyword>
<sequence length="455" mass="53254">MQNTIFVQIASYRDHQLLPTLSDLIEQAAHPELLRIVVCWQHAENETISDFLQQGYIAQGSEQKLGDTVHTLSYRHAGIQLIDVHYLKTQGACWARNKIQQHYRAEKYTLQLDSHHRFVPRWDSLLIEMLESLREHSPKPLLTTYLPAFDPDNDPAGRDCNVRKMCFDRFTARGVVLFLSGAVDNWQQRSRPLRARFYSAHFAFADGRFAEEVQHDPEYFFHGEEISIGVRAFTHGYDLYHPHRLVAWHEYLRKGRAKVWDDHTTPAKQSGDIAEDWVERNAKCHNRNRVLFGMDGEDPSQIDFCKYGFGNSRTLRQFEEYAGISFKHRGVQQAVRDNIDPHPDCRNHGSEEEWLGTLSRSNEIRICIHKNDLGEVLDDYAFWYLGIHDTAGLEIHRRDLSRREIDAHLRQDWWIYRLAFISGLGKIPKSYTVWPYRRSDGWANKTERPIELPTV</sequence>
<gene>
    <name evidence="1" type="ORF">ACFPM8_00585</name>
</gene>
<reference evidence="2" key="1">
    <citation type="journal article" date="2019" name="Int. J. Syst. Evol. Microbiol.">
        <title>The Global Catalogue of Microorganisms (GCM) 10K type strain sequencing project: providing services to taxonomists for standard genome sequencing and annotation.</title>
        <authorList>
            <consortium name="The Broad Institute Genomics Platform"/>
            <consortium name="The Broad Institute Genome Sequencing Center for Infectious Disease"/>
            <person name="Wu L."/>
            <person name="Ma J."/>
        </authorList>
    </citation>
    <scope>NUCLEOTIDE SEQUENCE [LARGE SCALE GENOMIC DNA]</scope>
    <source>
        <strain evidence="2">JCM 17066</strain>
    </source>
</reference>
<dbReference type="Pfam" id="PF11397">
    <property type="entry name" value="GlcNAc"/>
    <property type="match status" value="1"/>
</dbReference>
<accession>A0ABW0M2U1</accession>
<protein>
    <submittedName>
        <fullName evidence="1">GlcNAc-transferase family protein</fullName>
    </submittedName>
</protein>
<dbReference type="RefSeq" id="WP_378993887.1">
    <property type="nucleotide sequence ID" value="NZ_JBHSMT010000004.1"/>
</dbReference>
<dbReference type="EMBL" id="JBHSMT010000004">
    <property type="protein sequence ID" value="MFC5472444.1"/>
    <property type="molecule type" value="Genomic_DNA"/>
</dbReference>